<dbReference type="Pfam" id="PF01982">
    <property type="entry name" value="CTP-dep_RFKase"/>
    <property type="match status" value="1"/>
</dbReference>
<evidence type="ECO:0000256" key="7">
    <source>
        <dbReference type="ARBA" id="ARBA00022643"/>
    </source>
</evidence>
<dbReference type="SUPFAM" id="SSF82114">
    <property type="entry name" value="Riboflavin kinase-like"/>
    <property type="match status" value="1"/>
</dbReference>
<dbReference type="EMBL" id="DRUB01000109">
    <property type="protein sequence ID" value="HHR96306.1"/>
    <property type="molecule type" value="Genomic_DNA"/>
</dbReference>
<dbReference type="Gene3D" id="2.40.30.30">
    <property type="entry name" value="Riboflavin kinase-like"/>
    <property type="match status" value="1"/>
</dbReference>
<evidence type="ECO:0000256" key="8">
    <source>
        <dbReference type="ARBA" id="ARBA00022679"/>
    </source>
</evidence>
<evidence type="ECO:0000256" key="2">
    <source>
        <dbReference type="ARBA" id="ARBA00005219"/>
    </source>
</evidence>
<keyword evidence="11 18" id="KW-0418">Kinase</keyword>
<accession>A0A7C5XJH9</accession>
<evidence type="ECO:0000256" key="13">
    <source>
        <dbReference type="ARBA" id="ARBA00029789"/>
    </source>
</evidence>
<dbReference type="InterPro" id="IPR023465">
    <property type="entry name" value="Riboflavin_kinase_dom_sf"/>
</dbReference>
<dbReference type="InterPro" id="IPR039063">
    <property type="entry name" value="RibK_CTP-dep"/>
</dbReference>
<evidence type="ECO:0000256" key="4">
    <source>
        <dbReference type="ARBA" id="ARBA00011987"/>
    </source>
</evidence>
<organism evidence="18">
    <name type="scientific">Ignisphaera aggregans</name>
    <dbReference type="NCBI Taxonomy" id="334771"/>
    <lineage>
        <taxon>Archaea</taxon>
        <taxon>Thermoproteota</taxon>
        <taxon>Thermoprotei</taxon>
        <taxon>Desulfurococcales</taxon>
        <taxon>Desulfurococcaceae</taxon>
        <taxon>Ignisphaera</taxon>
    </lineage>
</organism>
<evidence type="ECO:0000256" key="3">
    <source>
        <dbReference type="ARBA" id="ARBA00006428"/>
    </source>
</evidence>
<evidence type="ECO:0000256" key="11">
    <source>
        <dbReference type="ARBA" id="ARBA00022777"/>
    </source>
</evidence>
<evidence type="ECO:0000256" key="5">
    <source>
        <dbReference type="ARBA" id="ARBA00017394"/>
    </source>
</evidence>
<dbReference type="EC" id="2.7.1.161" evidence="4"/>
<reference evidence="18" key="1">
    <citation type="journal article" date="2020" name="mSystems">
        <title>Genome- and Community-Level Interaction Insights into Carbon Utilization and Element Cycling Functions of Hydrothermarchaeota in Hydrothermal Sediment.</title>
        <authorList>
            <person name="Zhou Z."/>
            <person name="Liu Y."/>
            <person name="Xu W."/>
            <person name="Pan J."/>
            <person name="Luo Z.H."/>
            <person name="Li M."/>
        </authorList>
    </citation>
    <scope>NUCLEOTIDE SEQUENCE [LARGE SCALE GENOMIC DNA]</scope>
    <source>
        <strain evidence="19">SpSt-1</strain>
        <strain evidence="18">SpSt-1121</strain>
    </source>
</reference>
<evidence type="ECO:0000256" key="1">
    <source>
        <dbReference type="ARBA" id="ARBA00001946"/>
    </source>
</evidence>
<evidence type="ECO:0000256" key="12">
    <source>
        <dbReference type="ARBA" id="ARBA00022842"/>
    </source>
</evidence>
<keyword evidence="7" id="KW-0288">FMN</keyword>
<dbReference type="GO" id="GO:0009231">
    <property type="term" value="P:riboflavin biosynthetic process"/>
    <property type="evidence" value="ECO:0007669"/>
    <property type="project" value="InterPro"/>
</dbReference>
<keyword evidence="10" id="KW-0547">Nucleotide-binding</keyword>
<dbReference type="GO" id="GO:0008531">
    <property type="term" value="F:riboflavin kinase activity"/>
    <property type="evidence" value="ECO:0007669"/>
    <property type="project" value="InterPro"/>
</dbReference>
<dbReference type="InterPro" id="IPR023602">
    <property type="entry name" value="Riboflavin_kinase_CTP-dep"/>
</dbReference>
<dbReference type="GO" id="GO:0000166">
    <property type="term" value="F:nucleotide binding"/>
    <property type="evidence" value="ECO:0007669"/>
    <property type="project" value="UniProtKB-KW"/>
</dbReference>
<keyword evidence="9" id="KW-0479">Metal-binding</keyword>
<dbReference type="GO" id="GO:0009398">
    <property type="term" value="P:FMN biosynthetic process"/>
    <property type="evidence" value="ECO:0007669"/>
    <property type="project" value="UniProtKB-UniPathway"/>
</dbReference>
<keyword evidence="6" id="KW-0285">Flavoprotein</keyword>
<comment type="catalytic activity">
    <reaction evidence="16">
        <text>riboflavin + CTP = CDP + FMN + H(+)</text>
        <dbReference type="Rhea" id="RHEA:25021"/>
        <dbReference type="ChEBI" id="CHEBI:15378"/>
        <dbReference type="ChEBI" id="CHEBI:37563"/>
        <dbReference type="ChEBI" id="CHEBI:57986"/>
        <dbReference type="ChEBI" id="CHEBI:58069"/>
        <dbReference type="ChEBI" id="CHEBI:58210"/>
        <dbReference type="EC" id="2.7.1.161"/>
    </reaction>
</comment>
<keyword evidence="12" id="KW-0460">Magnesium</keyword>
<comment type="similarity">
    <text evidence="3">Belongs to the archaeal riboflavin kinase family.</text>
</comment>
<dbReference type="PANTHER" id="PTHR40706">
    <property type="entry name" value="RIBOFLAVIN KINASE"/>
    <property type="match status" value="1"/>
</dbReference>
<evidence type="ECO:0000256" key="6">
    <source>
        <dbReference type="ARBA" id="ARBA00022630"/>
    </source>
</evidence>
<gene>
    <name evidence="19" type="ORF">ENL47_05730</name>
    <name evidence="18" type="ORF">ENM84_00400</name>
</gene>
<dbReference type="EMBL" id="DRZI01000016">
    <property type="protein sequence ID" value="HHP81102.1"/>
    <property type="molecule type" value="Genomic_DNA"/>
</dbReference>
<sequence length="142" mass="15717">MVYGVCVVDRCISLRGRVFSGIGEGRIYVSLYKDVIRRVLGIEPYPGTLNIALDNTYIDIAARLFKSKPHFVIEAPAPSLAKGFVWKAYIDGVNCFIVRPSITVYSFDVVEVISDVMLRDCLGLVDGSTVIVKVPLDVNDRC</sequence>
<dbReference type="GO" id="GO:0046872">
    <property type="term" value="F:metal ion binding"/>
    <property type="evidence" value="ECO:0007669"/>
    <property type="project" value="UniProtKB-KW"/>
</dbReference>
<proteinExistence type="inferred from homology"/>
<evidence type="ECO:0000256" key="15">
    <source>
        <dbReference type="ARBA" id="ARBA00033116"/>
    </source>
</evidence>
<comment type="caution">
    <text evidence="18">The sequence shown here is derived from an EMBL/GenBank/DDBJ whole genome shotgun (WGS) entry which is preliminary data.</text>
</comment>
<comment type="pathway">
    <text evidence="2">Cofactor biosynthesis; FMN biosynthesis; FMN from riboflavin (CTP route): step 1/1.</text>
</comment>
<evidence type="ECO:0000313" key="18">
    <source>
        <dbReference type="EMBL" id="HHP81102.1"/>
    </source>
</evidence>
<feature type="domain" description="Riboflavin kinase" evidence="17">
    <location>
        <begin position="18"/>
        <end position="134"/>
    </location>
</feature>
<evidence type="ECO:0000256" key="9">
    <source>
        <dbReference type="ARBA" id="ARBA00022723"/>
    </source>
</evidence>
<evidence type="ECO:0000313" key="19">
    <source>
        <dbReference type="EMBL" id="HHR96306.1"/>
    </source>
</evidence>
<keyword evidence="8" id="KW-0808">Transferase</keyword>
<evidence type="ECO:0000256" key="10">
    <source>
        <dbReference type="ARBA" id="ARBA00022741"/>
    </source>
</evidence>
<protein>
    <recommendedName>
        <fullName evidence="5">Riboflavin kinase</fullName>
        <ecNumber evidence="4">2.7.1.161</ecNumber>
    </recommendedName>
    <alternativeName>
        <fullName evidence="14">CTP-dependent riboflavin kinase</fullName>
    </alternativeName>
    <alternativeName>
        <fullName evidence="15">CTP:riboflavin 5'-phosphotransferase</fullName>
    </alternativeName>
    <alternativeName>
        <fullName evidence="13">Flavokinase</fullName>
    </alternativeName>
</protein>
<dbReference type="PANTHER" id="PTHR40706:SF1">
    <property type="entry name" value="RIBOFLAVIN KINASE"/>
    <property type="match status" value="1"/>
</dbReference>
<comment type="cofactor">
    <cofactor evidence="1">
        <name>Mg(2+)</name>
        <dbReference type="ChEBI" id="CHEBI:18420"/>
    </cofactor>
</comment>
<dbReference type="UniPathway" id="UPA00276">
    <property type="reaction ID" value="UER00929"/>
</dbReference>
<evidence type="ECO:0000259" key="17">
    <source>
        <dbReference type="Pfam" id="PF01982"/>
    </source>
</evidence>
<evidence type="ECO:0000256" key="14">
    <source>
        <dbReference type="ARBA" id="ARBA00030544"/>
    </source>
</evidence>
<dbReference type="AlphaFoldDB" id="A0A7C5XJH9"/>
<name>A0A7C5XJH9_9CREN</name>
<evidence type="ECO:0000256" key="16">
    <source>
        <dbReference type="ARBA" id="ARBA00047857"/>
    </source>
</evidence>